<organism evidence="2 3">
    <name type="scientific">Deinococcus piscis</name>
    <dbReference type="NCBI Taxonomy" id="394230"/>
    <lineage>
        <taxon>Bacteria</taxon>
        <taxon>Thermotogati</taxon>
        <taxon>Deinococcota</taxon>
        <taxon>Deinococci</taxon>
        <taxon>Deinococcales</taxon>
        <taxon>Deinococcaceae</taxon>
        <taxon>Deinococcus</taxon>
    </lineage>
</organism>
<dbReference type="Pfam" id="PF12730">
    <property type="entry name" value="ABC2_membrane_4"/>
    <property type="match status" value="1"/>
</dbReference>
<evidence type="ECO:0008006" key="4">
    <source>
        <dbReference type="Google" id="ProtNLM"/>
    </source>
</evidence>
<name>A0ABQ3KH40_9DEIO</name>
<evidence type="ECO:0000256" key="1">
    <source>
        <dbReference type="SAM" id="Phobius"/>
    </source>
</evidence>
<feature type="transmembrane region" description="Helical" evidence="1">
    <location>
        <begin position="210"/>
        <end position="229"/>
    </location>
</feature>
<evidence type="ECO:0000313" key="2">
    <source>
        <dbReference type="EMBL" id="GHG10468.1"/>
    </source>
</evidence>
<feature type="transmembrane region" description="Helical" evidence="1">
    <location>
        <begin position="100"/>
        <end position="122"/>
    </location>
</feature>
<accession>A0ABQ3KH40</accession>
<sequence>MRLLKLEFLKLRRTLVWPVALSLPLVPAVMNTVIHHSERFQKAEWADVLQNGLNTWHLMLMPLVLSLLVAWVLGSEHSGGGWRLNFAAPRPRRSVPYAKMVLLLFLSLVMATLMLLSVGLSALSLPSLTGSPDWAAFVWGGLRGWVGSVELLLVLFLTALRFPSFLAPIGLGMAGMVVGFMGINSDSFGPWWPWTFPTLLSLPGQDGKDLQFPGAVSVVVALACWALSLQHVRRQDA</sequence>
<feature type="transmembrane region" description="Helical" evidence="1">
    <location>
        <begin position="55"/>
        <end position="74"/>
    </location>
</feature>
<feature type="transmembrane region" description="Helical" evidence="1">
    <location>
        <begin position="134"/>
        <end position="158"/>
    </location>
</feature>
<protein>
    <recommendedName>
        <fullName evidence="4">ABC transporter permease</fullName>
    </recommendedName>
</protein>
<reference evidence="3" key="1">
    <citation type="journal article" date="2019" name="Int. J. Syst. Evol. Microbiol.">
        <title>The Global Catalogue of Microorganisms (GCM) 10K type strain sequencing project: providing services to taxonomists for standard genome sequencing and annotation.</title>
        <authorList>
            <consortium name="The Broad Institute Genomics Platform"/>
            <consortium name="The Broad Institute Genome Sequencing Center for Infectious Disease"/>
            <person name="Wu L."/>
            <person name="Ma J."/>
        </authorList>
    </citation>
    <scope>NUCLEOTIDE SEQUENCE [LARGE SCALE GENOMIC DNA]</scope>
    <source>
        <strain evidence="3">CGMCC 1.18439</strain>
    </source>
</reference>
<feature type="transmembrane region" description="Helical" evidence="1">
    <location>
        <begin position="165"/>
        <end position="183"/>
    </location>
</feature>
<dbReference type="Proteomes" id="UP000632154">
    <property type="component" value="Unassembled WGS sequence"/>
</dbReference>
<keyword evidence="1" id="KW-0472">Membrane</keyword>
<keyword evidence="1" id="KW-1133">Transmembrane helix</keyword>
<evidence type="ECO:0000313" key="3">
    <source>
        <dbReference type="Proteomes" id="UP000632154"/>
    </source>
</evidence>
<dbReference type="CDD" id="cd21809">
    <property type="entry name" value="ABC-2_lan_permease-like"/>
    <property type="match status" value="1"/>
</dbReference>
<dbReference type="RefSeq" id="WP_189643954.1">
    <property type="nucleotide sequence ID" value="NZ_BNAL01000042.1"/>
</dbReference>
<keyword evidence="3" id="KW-1185">Reference proteome</keyword>
<dbReference type="EMBL" id="BNAL01000042">
    <property type="protein sequence ID" value="GHG10468.1"/>
    <property type="molecule type" value="Genomic_DNA"/>
</dbReference>
<proteinExistence type="predicted"/>
<gene>
    <name evidence="2" type="ORF">GCM10017783_23630</name>
</gene>
<comment type="caution">
    <text evidence="2">The sequence shown here is derived from an EMBL/GenBank/DDBJ whole genome shotgun (WGS) entry which is preliminary data.</text>
</comment>
<keyword evidence="1" id="KW-0812">Transmembrane</keyword>